<dbReference type="Proteomes" id="UP001632037">
    <property type="component" value="Unassembled WGS sequence"/>
</dbReference>
<evidence type="ECO:0000313" key="3">
    <source>
        <dbReference type="Proteomes" id="UP001632037"/>
    </source>
</evidence>
<accession>A0ABD3ERC3</accession>
<name>A0ABD3ERC3_9STRA</name>
<feature type="compositionally biased region" description="Polar residues" evidence="1">
    <location>
        <begin position="14"/>
        <end position="30"/>
    </location>
</feature>
<proteinExistence type="predicted"/>
<feature type="compositionally biased region" description="Basic residues" evidence="1">
    <location>
        <begin position="1"/>
        <end position="13"/>
    </location>
</feature>
<gene>
    <name evidence="2" type="ORF">V7S43_018051</name>
</gene>
<feature type="region of interest" description="Disordered" evidence="1">
    <location>
        <begin position="226"/>
        <end position="273"/>
    </location>
</feature>
<keyword evidence="3" id="KW-1185">Reference proteome</keyword>
<comment type="caution">
    <text evidence="2">The sequence shown here is derived from an EMBL/GenBank/DDBJ whole genome shotgun (WGS) entry which is preliminary data.</text>
</comment>
<organism evidence="2 3">
    <name type="scientific">Phytophthora oleae</name>
    <dbReference type="NCBI Taxonomy" id="2107226"/>
    <lineage>
        <taxon>Eukaryota</taxon>
        <taxon>Sar</taxon>
        <taxon>Stramenopiles</taxon>
        <taxon>Oomycota</taxon>
        <taxon>Peronosporomycetes</taxon>
        <taxon>Peronosporales</taxon>
        <taxon>Peronosporaceae</taxon>
        <taxon>Phytophthora</taxon>
    </lineage>
</organism>
<dbReference type="EMBL" id="JBIMZQ010000070">
    <property type="protein sequence ID" value="KAL3657002.1"/>
    <property type="molecule type" value="Genomic_DNA"/>
</dbReference>
<reference evidence="2 3" key="1">
    <citation type="submission" date="2024-09" db="EMBL/GenBank/DDBJ databases">
        <title>Genome sequencing and assembly of Phytophthora oleae, isolate VK10A, causative agent of rot of olive drupes.</title>
        <authorList>
            <person name="Conti Taguali S."/>
            <person name="Riolo M."/>
            <person name="La Spada F."/>
            <person name="Cacciola S.O."/>
            <person name="Dionisio G."/>
        </authorList>
    </citation>
    <scope>NUCLEOTIDE SEQUENCE [LARGE SCALE GENOMIC DNA]</scope>
    <source>
        <strain evidence="2 3">VK10A</strain>
    </source>
</reference>
<evidence type="ECO:0000313" key="2">
    <source>
        <dbReference type="EMBL" id="KAL3657002.1"/>
    </source>
</evidence>
<dbReference type="AlphaFoldDB" id="A0ABD3ERC3"/>
<evidence type="ECO:0000256" key="1">
    <source>
        <dbReference type="SAM" id="MobiDB-lite"/>
    </source>
</evidence>
<protein>
    <submittedName>
        <fullName evidence="2">Uncharacterized protein</fullName>
    </submittedName>
</protein>
<feature type="compositionally biased region" description="Polar residues" evidence="1">
    <location>
        <begin position="234"/>
        <end position="244"/>
    </location>
</feature>
<sequence length="662" mass="74951">MVLIRARRTKRSSALRSTDNEDGSSTQHQAQVRARQENRRRGALYDVSSPSGKRLPSVGLQPSDARVRRDLLRLTQQQDNRVENEKKSVYEDEQNDCKHREQLNYRPPMDKIHPLRDLYTTVAKDCRDRVKLTAEQRMFAKLKYKFGTKQYDDKKTEWKLGYSNNVDTGSRAGVGGTFEPRDGARERILDPRSASALIPDSVAVAYPLTKSKMPFDLVYREREDEEHSELPVSDFNNQTQSVEKSPSRRRIVKKKPWCPASSKSTSPRRYPIERFSRDLANSPDQNSENLASYDHDGLQRFPIRNVDVFEPLDAEFVVDATCAGRQENLLTKVVGTYSRVRARMDRLKDSHLRYELPVEDGTQYRAYRLGLDAVPSTASVNKEKPKFRPKSAGTSIGFQTGCLTPKAGDLLTLELNGGGKVAGARRRPHSANITYFKHSTIYCMGPPTPSKTGCVSAATDFRSVVDVECQKRQRERGATLQKLAKRGLLHSTPLAQVFARLRREGLMNIDRRLQRGIFERMTLDEYMSACGCLNVTPPLTGRQMETSPIKELKRFCPNVNEADSGTIPSVDASPSLVAMRKALVISRQQFHLALEAFNLSPTDVNLLFSALDLTVSDFVQVWGAMCTIENLQHEHSAIRRARVQQLQAPPTKDLDFFRRANN</sequence>
<feature type="compositionally biased region" description="Basic residues" evidence="1">
    <location>
        <begin position="247"/>
        <end position="256"/>
    </location>
</feature>
<feature type="region of interest" description="Disordered" evidence="1">
    <location>
        <begin position="1"/>
        <end position="64"/>
    </location>
</feature>